<proteinExistence type="inferred from homology"/>
<evidence type="ECO:0000256" key="1">
    <source>
        <dbReference type="ARBA" id="ARBA00006905"/>
    </source>
</evidence>
<reference evidence="4" key="1">
    <citation type="submission" date="2017-02" db="UniProtKB">
        <authorList>
            <consortium name="WormBaseParasite"/>
        </authorList>
    </citation>
    <scope>IDENTIFICATION</scope>
</reference>
<name>A0A0M3K1N0_ANISI</name>
<sequence>MSATSDKNISNSETHSVANKENILKLLSPPIADELSSISISGVDDNYTENASTTPVSSQPPRLDLSSGFIRHIVYNQVARVFAVVLINFVMYKYEIFLTEIQHSRDEYDKLLKAKSNMSTDNGKKSRNDRTRQLYVPPHKRQQVAATALENADSVKNPWMRIAEQDSPERLAIRKRLEREMESKKKMKVGDTFVSKALFVVHYSDINGKNLEQVVRSDDAPDGLASVISRRMGLSVDECHELSACLQSEIDKTGRRARLSHRLDQNGNNGSAEAAAELVISSNESAILTKSNLSNGAVLLPRRRRTISVLAVARLFSFFLLKQLFSSFF</sequence>
<evidence type="ECO:0000313" key="2">
    <source>
        <dbReference type="EMBL" id="VDK51727.1"/>
    </source>
</evidence>
<dbReference type="InterPro" id="IPR018888">
    <property type="entry name" value="UPF0561"/>
</dbReference>
<comment type="similarity">
    <text evidence="1">Belongs to the UPF0561 family.</text>
</comment>
<dbReference type="PANTHER" id="PTHR34256">
    <property type="entry name" value="UPF0561 PROTEIN C2ORF68"/>
    <property type="match status" value="1"/>
</dbReference>
<evidence type="ECO:0000313" key="4">
    <source>
        <dbReference type="WBParaSite" id="ASIM_0001478101-mRNA-1"/>
    </source>
</evidence>
<dbReference type="Proteomes" id="UP000267096">
    <property type="component" value="Unassembled WGS sequence"/>
</dbReference>
<reference evidence="2 3" key="2">
    <citation type="submission" date="2018-11" db="EMBL/GenBank/DDBJ databases">
        <authorList>
            <consortium name="Pathogen Informatics"/>
        </authorList>
    </citation>
    <scope>NUCLEOTIDE SEQUENCE [LARGE SCALE GENOMIC DNA]</scope>
</reference>
<organism evidence="4">
    <name type="scientific">Anisakis simplex</name>
    <name type="common">Herring worm</name>
    <dbReference type="NCBI Taxonomy" id="6269"/>
    <lineage>
        <taxon>Eukaryota</taxon>
        <taxon>Metazoa</taxon>
        <taxon>Ecdysozoa</taxon>
        <taxon>Nematoda</taxon>
        <taxon>Chromadorea</taxon>
        <taxon>Rhabditida</taxon>
        <taxon>Spirurina</taxon>
        <taxon>Ascaridomorpha</taxon>
        <taxon>Ascaridoidea</taxon>
        <taxon>Anisakidae</taxon>
        <taxon>Anisakis</taxon>
        <taxon>Anisakis simplex complex</taxon>
    </lineage>
</organism>
<gene>
    <name evidence="2" type="ORF">ASIM_LOCUS14191</name>
</gene>
<dbReference type="WBParaSite" id="ASIM_0001478101-mRNA-1">
    <property type="protein sequence ID" value="ASIM_0001478101-mRNA-1"/>
    <property type="gene ID" value="ASIM_0001478101"/>
</dbReference>
<dbReference type="AlphaFoldDB" id="A0A0M3K1N0"/>
<dbReference type="PANTHER" id="PTHR34256:SF1">
    <property type="entry name" value="UPF0561 PROTEIN C2ORF68"/>
    <property type="match status" value="1"/>
</dbReference>
<keyword evidence="3" id="KW-1185">Reference proteome</keyword>
<dbReference type="EMBL" id="UYRR01031655">
    <property type="protein sequence ID" value="VDK51727.1"/>
    <property type="molecule type" value="Genomic_DNA"/>
</dbReference>
<dbReference type="OrthoDB" id="10033037at2759"/>
<accession>A0A0M3K1N0</accession>
<evidence type="ECO:0000313" key="3">
    <source>
        <dbReference type="Proteomes" id="UP000267096"/>
    </source>
</evidence>
<protein>
    <submittedName>
        <fullName evidence="4">Coiled-coil domain-containing protein 106-like</fullName>
    </submittedName>
</protein>